<dbReference type="PANTHER" id="PTHR30349">
    <property type="entry name" value="PHAGE INTEGRASE-RELATED"/>
    <property type="match status" value="1"/>
</dbReference>
<dbReference type="Proteomes" id="UP000639775">
    <property type="component" value="Unassembled WGS sequence"/>
</dbReference>
<dbReference type="PROSITE" id="PS51898">
    <property type="entry name" value="TYR_RECOMBINASE"/>
    <property type="match status" value="1"/>
</dbReference>
<keyword evidence="2" id="KW-0229">DNA integration</keyword>
<dbReference type="InterPro" id="IPR010998">
    <property type="entry name" value="Integrase_recombinase_N"/>
</dbReference>
<evidence type="ECO:0000256" key="3">
    <source>
        <dbReference type="ARBA" id="ARBA00023125"/>
    </source>
</evidence>
<feature type="domain" description="Tyr recombinase" evidence="6">
    <location>
        <begin position="184"/>
        <end position="394"/>
    </location>
</feature>
<keyword evidence="3 5" id="KW-0238">DNA-binding</keyword>
<dbReference type="PANTHER" id="PTHR30349:SF41">
    <property type="entry name" value="INTEGRASE_RECOMBINASE PROTEIN MJ0367-RELATED"/>
    <property type="match status" value="1"/>
</dbReference>
<organism evidence="8 9">
    <name type="scientific">Roseovarius gahaiensis</name>
    <dbReference type="NCBI Taxonomy" id="2716691"/>
    <lineage>
        <taxon>Bacteria</taxon>
        <taxon>Pseudomonadati</taxon>
        <taxon>Pseudomonadota</taxon>
        <taxon>Alphaproteobacteria</taxon>
        <taxon>Rhodobacterales</taxon>
        <taxon>Roseobacteraceae</taxon>
        <taxon>Roseovarius</taxon>
    </lineage>
</organism>
<comment type="similarity">
    <text evidence="1">Belongs to the 'phage' integrase family.</text>
</comment>
<evidence type="ECO:0000313" key="9">
    <source>
        <dbReference type="Proteomes" id="UP000639775"/>
    </source>
</evidence>
<evidence type="ECO:0000259" key="7">
    <source>
        <dbReference type="PROSITE" id="PS51900"/>
    </source>
</evidence>
<keyword evidence="4" id="KW-0233">DNA recombination</keyword>
<evidence type="ECO:0000256" key="5">
    <source>
        <dbReference type="PROSITE-ProRule" id="PRU01248"/>
    </source>
</evidence>
<sequence length="523" mass="59942">MPKLSSQTVTLLDGDVRVFKRDRSRAWQATFKIDGRWVRVSTKCKQLDDAKKRARELYVEYQVRQKNGLPVISKRFADVAAVTIAEMDKQVVAGAGKKSYRDYKIVLERYFIPYFGDRFITSITYEDLQQFAKWREHKMGHEPRASTLNTHNSALNRVFDEAVARGYMNRTHVPVLINKGRDSERRPDFRREEYRKMIATLPTWINKGRDGKSRDMRHLLRDYILILANTGIRHGTEAQNLRWKHIHLFEEDGLTYLEMHVNGKTGPRDLICRAGTINYLKRIQSRSPDIADMSFAELLKAQVDKPVFRLPDGAATKNLRQTFRLLMTDTGLLKCPRTGQSRTLYSLRHTYATFALLNDGMDVHTLAIQMGTSIPMIERHYSHLTPRLRKDMLTGKRHDLPPDEFRRKYDVQSHAVQREDLEAVGPDTVIEPELPQEPELEESVDSKVQDHADTQPLLDHKQPTPADRAFDLFDAGKLGEAGLLAAVGVTRDGYVPSETITHRALDAVDQGRLSEDGLVKLLG</sequence>
<dbReference type="GO" id="GO:0015074">
    <property type="term" value="P:DNA integration"/>
    <property type="evidence" value="ECO:0007669"/>
    <property type="project" value="UniProtKB-KW"/>
</dbReference>
<dbReference type="InterPro" id="IPR044068">
    <property type="entry name" value="CB"/>
</dbReference>
<comment type="caution">
    <text evidence="8">The sequence shown here is derived from an EMBL/GenBank/DDBJ whole genome shotgun (WGS) entry which is preliminary data.</text>
</comment>
<keyword evidence="9" id="KW-1185">Reference proteome</keyword>
<gene>
    <name evidence="8" type="ORF">HAT86_05760</name>
</gene>
<dbReference type="GO" id="GO:0006310">
    <property type="term" value="P:DNA recombination"/>
    <property type="evidence" value="ECO:0007669"/>
    <property type="project" value="UniProtKB-KW"/>
</dbReference>
<evidence type="ECO:0000259" key="6">
    <source>
        <dbReference type="PROSITE" id="PS51898"/>
    </source>
</evidence>
<name>A0A967B9R1_9RHOB</name>
<dbReference type="SUPFAM" id="SSF56349">
    <property type="entry name" value="DNA breaking-rejoining enzymes"/>
    <property type="match status" value="1"/>
</dbReference>
<dbReference type="EMBL" id="JAAORB010000006">
    <property type="protein sequence ID" value="NHQ73972.1"/>
    <property type="molecule type" value="Genomic_DNA"/>
</dbReference>
<dbReference type="AlphaFoldDB" id="A0A967B9R1"/>
<evidence type="ECO:0000256" key="2">
    <source>
        <dbReference type="ARBA" id="ARBA00022908"/>
    </source>
</evidence>
<dbReference type="InterPro" id="IPR011010">
    <property type="entry name" value="DNA_brk_join_enz"/>
</dbReference>
<dbReference type="GO" id="GO:0003677">
    <property type="term" value="F:DNA binding"/>
    <property type="evidence" value="ECO:0007669"/>
    <property type="project" value="UniProtKB-UniRule"/>
</dbReference>
<reference evidence="8" key="1">
    <citation type="submission" date="2020-03" db="EMBL/GenBank/DDBJ databases">
        <title>Roseovarius gahaiensis sp. nov., isolated from Gahai Saline Lake, China.</title>
        <authorList>
            <person name="Sun X."/>
        </authorList>
    </citation>
    <scope>NUCLEOTIDE SEQUENCE</scope>
    <source>
        <strain evidence="8">GH877</strain>
    </source>
</reference>
<evidence type="ECO:0000256" key="4">
    <source>
        <dbReference type="ARBA" id="ARBA00023172"/>
    </source>
</evidence>
<protein>
    <submittedName>
        <fullName evidence="8">Site-specific integrase</fullName>
    </submittedName>
</protein>
<proteinExistence type="inferred from homology"/>
<dbReference type="InterPro" id="IPR013762">
    <property type="entry name" value="Integrase-like_cat_sf"/>
</dbReference>
<accession>A0A967B9R1</accession>
<evidence type="ECO:0000256" key="1">
    <source>
        <dbReference type="ARBA" id="ARBA00008857"/>
    </source>
</evidence>
<dbReference type="Gene3D" id="1.10.150.130">
    <property type="match status" value="1"/>
</dbReference>
<dbReference type="PROSITE" id="PS51900">
    <property type="entry name" value="CB"/>
    <property type="match status" value="1"/>
</dbReference>
<dbReference type="InterPro" id="IPR002104">
    <property type="entry name" value="Integrase_catalytic"/>
</dbReference>
<dbReference type="RefSeq" id="WP_167194327.1">
    <property type="nucleotide sequence ID" value="NZ_JAAORB010000006.1"/>
</dbReference>
<feature type="domain" description="Core-binding (CB)" evidence="7">
    <location>
        <begin position="82"/>
        <end position="163"/>
    </location>
</feature>
<evidence type="ECO:0000313" key="8">
    <source>
        <dbReference type="EMBL" id="NHQ73972.1"/>
    </source>
</evidence>
<dbReference type="InterPro" id="IPR050090">
    <property type="entry name" value="Tyrosine_recombinase_XerCD"/>
</dbReference>
<dbReference type="Gene3D" id="1.10.443.10">
    <property type="entry name" value="Intergrase catalytic core"/>
    <property type="match status" value="1"/>
</dbReference>